<dbReference type="PANTHER" id="PTHR37610:SF45">
    <property type="entry name" value="RETROTRANSPOSON GAG DOMAIN-CONTAINING PROTEIN"/>
    <property type="match status" value="1"/>
</dbReference>
<protein>
    <recommendedName>
        <fullName evidence="3">Gag protein</fullName>
    </recommendedName>
</protein>
<reference evidence="1" key="1">
    <citation type="journal article" date="2022" name="Plant J.">
        <title>Strategies of tolerance reflected in two North American maple genomes.</title>
        <authorList>
            <person name="McEvoy S.L."/>
            <person name="Sezen U.U."/>
            <person name="Trouern-Trend A."/>
            <person name="McMahon S.M."/>
            <person name="Schaberg P.G."/>
            <person name="Yang J."/>
            <person name="Wegrzyn J.L."/>
            <person name="Swenson N.G."/>
        </authorList>
    </citation>
    <scope>NUCLEOTIDE SEQUENCE</scope>
    <source>
        <strain evidence="1">91603</strain>
    </source>
</reference>
<comment type="caution">
    <text evidence="1">The sequence shown here is derived from an EMBL/GenBank/DDBJ whole genome shotgun (WGS) entry which is preliminary data.</text>
</comment>
<evidence type="ECO:0000313" key="2">
    <source>
        <dbReference type="Proteomes" id="UP001064489"/>
    </source>
</evidence>
<sequence length="175" mass="20549">MKIAGREKHGHLTDDTTQPAATDLTYNKWCVSDCQVKSWLFDAMQPNQMKQFIRYDTANQVWDPIKKTYFDGSDEAKIYDLHKRSFTMKQNGAPIANYYSELTEIFQELDQLNPSNMKHPSDIEIRRKEIDRLGVYIFLVGLDNNFDQIRGEILRMEPKPEPEAAYTHIKRESNR</sequence>
<accession>A0AAD5P0M5</accession>
<dbReference type="EMBL" id="JAJSOW010000004">
    <property type="protein sequence ID" value="KAI9191791.1"/>
    <property type="molecule type" value="Genomic_DNA"/>
</dbReference>
<evidence type="ECO:0000313" key="1">
    <source>
        <dbReference type="EMBL" id="KAI9191791.1"/>
    </source>
</evidence>
<dbReference type="AlphaFoldDB" id="A0AAD5P0M5"/>
<name>A0AAD5P0M5_ACENE</name>
<dbReference type="PANTHER" id="PTHR37610">
    <property type="entry name" value="CCHC-TYPE DOMAIN-CONTAINING PROTEIN"/>
    <property type="match status" value="1"/>
</dbReference>
<gene>
    <name evidence="1" type="ORF">LWI28_013499</name>
</gene>
<dbReference type="Proteomes" id="UP001064489">
    <property type="component" value="Chromosome 6"/>
</dbReference>
<reference evidence="1" key="2">
    <citation type="submission" date="2023-02" db="EMBL/GenBank/DDBJ databases">
        <authorList>
            <person name="Swenson N.G."/>
            <person name="Wegrzyn J.L."/>
            <person name="Mcevoy S.L."/>
        </authorList>
    </citation>
    <scope>NUCLEOTIDE SEQUENCE</scope>
    <source>
        <strain evidence="1">91603</strain>
        <tissue evidence="1">Leaf</tissue>
    </source>
</reference>
<keyword evidence="2" id="KW-1185">Reference proteome</keyword>
<evidence type="ECO:0008006" key="3">
    <source>
        <dbReference type="Google" id="ProtNLM"/>
    </source>
</evidence>
<organism evidence="1 2">
    <name type="scientific">Acer negundo</name>
    <name type="common">Box elder</name>
    <dbReference type="NCBI Taxonomy" id="4023"/>
    <lineage>
        <taxon>Eukaryota</taxon>
        <taxon>Viridiplantae</taxon>
        <taxon>Streptophyta</taxon>
        <taxon>Embryophyta</taxon>
        <taxon>Tracheophyta</taxon>
        <taxon>Spermatophyta</taxon>
        <taxon>Magnoliopsida</taxon>
        <taxon>eudicotyledons</taxon>
        <taxon>Gunneridae</taxon>
        <taxon>Pentapetalae</taxon>
        <taxon>rosids</taxon>
        <taxon>malvids</taxon>
        <taxon>Sapindales</taxon>
        <taxon>Sapindaceae</taxon>
        <taxon>Hippocastanoideae</taxon>
        <taxon>Acereae</taxon>
        <taxon>Acer</taxon>
    </lineage>
</organism>
<dbReference type="Pfam" id="PF14223">
    <property type="entry name" value="Retrotran_gag_2"/>
    <property type="match status" value="1"/>
</dbReference>
<proteinExistence type="predicted"/>